<dbReference type="Proteomes" id="UP000792457">
    <property type="component" value="Unassembled WGS sequence"/>
</dbReference>
<evidence type="ECO:0000259" key="2">
    <source>
        <dbReference type="Pfam" id="PF25567"/>
    </source>
</evidence>
<dbReference type="InterPro" id="IPR011989">
    <property type="entry name" value="ARM-like"/>
</dbReference>
<feature type="domain" description="SYO1-like TPR repeats" evidence="2">
    <location>
        <begin position="436"/>
        <end position="648"/>
    </location>
</feature>
<dbReference type="GO" id="GO:0006606">
    <property type="term" value="P:protein import into nucleus"/>
    <property type="evidence" value="ECO:0007669"/>
    <property type="project" value="TreeGrafter"/>
</dbReference>
<dbReference type="Pfam" id="PF25567">
    <property type="entry name" value="TPR_SYO1"/>
    <property type="match status" value="1"/>
</dbReference>
<keyword evidence="4" id="KW-1185">Reference proteome</keyword>
<name>A0A8K0K2A9_LADFU</name>
<evidence type="ECO:0000313" key="3">
    <source>
        <dbReference type="EMBL" id="KAG8224668.1"/>
    </source>
</evidence>
<dbReference type="PANTHER" id="PTHR13347:SF1">
    <property type="entry name" value="HEAT REPEAT-CONTAINING PROTEIN 3"/>
    <property type="match status" value="1"/>
</dbReference>
<comment type="similarity">
    <text evidence="1">Belongs to the nuclear import and ribosome assembly adapter family.</text>
</comment>
<sequence>MGKTSKSKNRRYRKKCNPVGLPSVRDVELEDDETVTGCNGSGSSSKNEHIIQTILEQLGTPGVDGKLCGLTTLATLTDDHEFVEDVIKHDIIRKAGPLLVDPSSTIRNAAAVALRNLSGMGSPEICDLLVEEDVLTCVFTLLNKYYSSNWLSVSENGDSMAVDEQHHKRNDKPRRKISDKNNAAELIGDDLLTNTFVQAVHILWNLCKSSDLAVKIFNQQNILPLLARCLDPKECGIESAVAVAQCLQTVTEDNEIAAHELRHTSEDVLLKIISSSFSSVDEDKHQNRKPSKHLLLRVLAAGIVMNITKSSSDVTPVLNSRIGLAISEALVEDHKLAVNHVCSHLIKEREKSSEQDEPMEQDGSDLDYYIEETESLIAAQTIAVELLANLYFKEDEDDDWVDSDCEEMSDSEPVNNRVMMADGLPEMEEAFGGKCNIENLIKMIENDGNVQKELKSSPDTKNIIVRLNTLRSRSLLCLHNVIASLPEEDFSGFASIPTLLEKLVNIVFKEGTENATIFEAASAAMRAAVERMKKVDPKGLASNVTASSLQMLFDAEKQCSDPSTRANLIRTVGCMGETLSHSTQGETNNLLGMIGNYLLKISTQGNEELWIIAEALDALMDVFAEDSTDAAAVNIGVVDTLRSILPGL</sequence>
<comment type="caution">
    <text evidence="3">The sequence shown here is derived from an EMBL/GenBank/DDBJ whole genome shotgun (WGS) entry which is preliminary data.</text>
</comment>
<dbReference type="GO" id="GO:0051082">
    <property type="term" value="F:unfolded protein binding"/>
    <property type="evidence" value="ECO:0007669"/>
    <property type="project" value="TreeGrafter"/>
</dbReference>
<dbReference type="PANTHER" id="PTHR13347">
    <property type="entry name" value="HEAT REPEAT-CONTAINING PROTEIN 3"/>
    <property type="match status" value="1"/>
</dbReference>
<reference evidence="3" key="1">
    <citation type="submission" date="2013-04" db="EMBL/GenBank/DDBJ databases">
        <authorList>
            <person name="Qu J."/>
            <person name="Murali S.C."/>
            <person name="Bandaranaike D."/>
            <person name="Bellair M."/>
            <person name="Blankenburg K."/>
            <person name="Chao H."/>
            <person name="Dinh H."/>
            <person name="Doddapaneni H."/>
            <person name="Downs B."/>
            <person name="Dugan-Rocha S."/>
            <person name="Elkadiri S."/>
            <person name="Gnanaolivu R.D."/>
            <person name="Hernandez B."/>
            <person name="Javaid M."/>
            <person name="Jayaseelan J.C."/>
            <person name="Lee S."/>
            <person name="Li M."/>
            <person name="Ming W."/>
            <person name="Munidasa M."/>
            <person name="Muniz J."/>
            <person name="Nguyen L."/>
            <person name="Ongeri F."/>
            <person name="Osuji N."/>
            <person name="Pu L.-L."/>
            <person name="Puazo M."/>
            <person name="Qu C."/>
            <person name="Quiroz J."/>
            <person name="Raj R."/>
            <person name="Weissenberger G."/>
            <person name="Xin Y."/>
            <person name="Zou X."/>
            <person name="Han Y."/>
            <person name="Richards S."/>
            <person name="Worley K."/>
            <person name="Muzny D."/>
            <person name="Gibbs R."/>
        </authorList>
    </citation>
    <scope>NUCLEOTIDE SEQUENCE</scope>
    <source>
        <strain evidence="3">Sampled in the wild</strain>
    </source>
</reference>
<dbReference type="AlphaFoldDB" id="A0A8K0K2A9"/>
<dbReference type="InterPro" id="IPR016024">
    <property type="entry name" value="ARM-type_fold"/>
</dbReference>
<reference evidence="3" key="2">
    <citation type="submission" date="2017-10" db="EMBL/GenBank/DDBJ databases">
        <title>Ladona fulva Genome sequencing and assembly.</title>
        <authorList>
            <person name="Murali S."/>
            <person name="Richards S."/>
            <person name="Bandaranaike D."/>
            <person name="Bellair M."/>
            <person name="Blankenburg K."/>
            <person name="Chao H."/>
            <person name="Dinh H."/>
            <person name="Doddapaneni H."/>
            <person name="Dugan-Rocha S."/>
            <person name="Elkadiri S."/>
            <person name="Gnanaolivu R."/>
            <person name="Hernandez B."/>
            <person name="Skinner E."/>
            <person name="Javaid M."/>
            <person name="Lee S."/>
            <person name="Li M."/>
            <person name="Ming W."/>
            <person name="Munidasa M."/>
            <person name="Muniz J."/>
            <person name="Nguyen L."/>
            <person name="Hughes D."/>
            <person name="Osuji N."/>
            <person name="Pu L.-L."/>
            <person name="Puazo M."/>
            <person name="Qu C."/>
            <person name="Quiroz J."/>
            <person name="Raj R."/>
            <person name="Weissenberger G."/>
            <person name="Xin Y."/>
            <person name="Zou X."/>
            <person name="Han Y."/>
            <person name="Worley K."/>
            <person name="Muzny D."/>
            <person name="Gibbs R."/>
        </authorList>
    </citation>
    <scope>NUCLEOTIDE SEQUENCE</scope>
    <source>
        <strain evidence="3">Sampled in the wild</strain>
    </source>
</reference>
<proteinExistence type="inferred from homology"/>
<evidence type="ECO:0000313" key="4">
    <source>
        <dbReference type="Proteomes" id="UP000792457"/>
    </source>
</evidence>
<dbReference type="Gene3D" id="1.25.10.10">
    <property type="entry name" value="Leucine-rich Repeat Variant"/>
    <property type="match status" value="1"/>
</dbReference>
<evidence type="ECO:0000256" key="1">
    <source>
        <dbReference type="ARBA" id="ARBA00049983"/>
    </source>
</evidence>
<gene>
    <name evidence="3" type="ORF">J437_LFUL005110</name>
</gene>
<dbReference type="SUPFAM" id="SSF48371">
    <property type="entry name" value="ARM repeat"/>
    <property type="match status" value="1"/>
</dbReference>
<dbReference type="InterPro" id="IPR052616">
    <property type="entry name" value="SYO1-like"/>
</dbReference>
<dbReference type="OrthoDB" id="288703at2759"/>
<dbReference type="EMBL" id="KZ308206">
    <property type="protein sequence ID" value="KAG8224668.1"/>
    <property type="molecule type" value="Genomic_DNA"/>
</dbReference>
<dbReference type="InterPro" id="IPR057990">
    <property type="entry name" value="TPR_SYO1"/>
</dbReference>
<dbReference type="GO" id="GO:0042273">
    <property type="term" value="P:ribosomal large subunit biogenesis"/>
    <property type="evidence" value="ECO:0007669"/>
    <property type="project" value="TreeGrafter"/>
</dbReference>
<feature type="non-terminal residue" evidence="3">
    <location>
        <position position="1"/>
    </location>
</feature>
<protein>
    <recommendedName>
        <fullName evidence="2">SYO1-like TPR repeats domain-containing protein</fullName>
    </recommendedName>
</protein>
<organism evidence="3 4">
    <name type="scientific">Ladona fulva</name>
    <name type="common">Scarce chaser dragonfly</name>
    <name type="synonym">Libellula fulva</name>
    <dbReference type="NCBI Taxonomy" id="123851"/>
    <lineage>
        <taxon>Eukaryota</taxon>
        <taxon>Metazoa</taxon>
        <taxon>Ecdysozoa</taxon>
        <taxon>Arthropoda</taxon>
        <taxon>Hexapoda</taxon>
        <taxon>Insecta</taxon>
        <taxon>Pterygota</taxon>
        <taxon>Palaeoptera</taxon>
        <taxon>Odonata</taxon>
        <taxon>Epiprocta</taxon>
        <taxon>Anisoptera</taxon>
        <taxon>Libelluloidea</taxon>
        <taxon>Libellulidae</taxon>
        <taxon>Ladona</taxon>
    </lineage>
</organism>
<accession>A0A8K0K2A9</accession>